<keyword evidence="3" id="KW-1185">Reference proteome</keyword>
<dbReference type="AlphaFoldDB" id="A0A3S5BWU6"/>
<evidence type="ECO:0000313" key="2">
    <source>
        <dbReference type="EMBL" id="VEL43843.1"/>
    </source>
</evidence>
<accession>A0A3S5BWU6</accession>
<dbReference type="EMBL" id="CAAALY010285876">
    <property type="protein sequence ID" value="VEL43843.1"/>
    <property type="molecule type" value="Genomic_DNA"/>
</dbReference>
<sequence length="213" mass="22809">MASPAQSRRPGGPAPLDSGLLEAPRLVADRRRGQSSGGPDSADVADRPWGWRRVSGDQKRRIRQRLAGRGVRANARSQTGLQRGEAVEMARHVVEAGFLGGDRQAAGGQQKNLDMGHRVADKDEQISGRAQTGPSLSWSPQLDAALEAASLDIHKRGYQFEESGSGEDNGPQYSQKNTASFCGGLELNVARPKDSLKTPISYPQPGGTLSRET</sequence>
<proteinExistence type="predicted"/>
<dbReference type="Proteomes" id="UP000784294">
    <property type="component" value="Unassembled WGS sequence"/>
</dbReference>
<protein>
    <submittedName>
        <fullName evidence="2">Uncharacterized protein</fullName>
    </submittedName>
</protein>
<name>A0A3S5BWU6_9PLAT</name>
<evidence type="ECO:0000313" key="3">
    <source>
        <dbReference type="Proteomes" id="UP000784294"/>
    </source>
</evidence>
<evidence type="ECO:0000256" key="1">
    <source>
        <dbReference type="SAM" id="MobiDB-lite"/>
    </source>
</evidence>
<feature type="region of interest" description="Disordered" evidence="1">
    <location>
        <begin position="157"/>
        <end position="179"/>
    </location>
</feature>
<feature type="region of interest" description="Disordered" evidence="1">
    <location>
        <begin position="192"/>
        <end position="213"/>
    </location>
</feature>
<comment type="caution">
    <text evidence="2">The sequence shown here is derived from an EMBL/GenBank/DDBJ whole genome shotgun (WGS) entry which is preliminary data.</text>
</comment>
<feature type="region of interest" description="Disordered" evidence="1">
    <location>
        <begin position="1"/>
        <end position="84"/>
    </location>
</feature>
<organism evidence="2 3">
    <name type="scientific">Protopolystoma xenopodis</name>
    <dbReference type="NCBI Taxonomy" id="117903"/>
    <lineage>
        <taxon>Eukaryota</taxon>
        <taxon>Metazoa</taxon>
        <taxon>Spiralia</taxon>
        <taxon>Lophotrochozoa</taxon>
        <taxon>Platyhelminthes</taxon>
        <taxon>Monogenea</taxon>
        <taxon>Polyopisthocotylea</taxon>
        <taxon>Polystomatidea</taxon>
        <taxon>Polystomatidae</taxon>
        <taxon>Protopolystoma</taxon>
    </lineage>
</organism>
<reference evidence="2" key="1">
    <citation type="submission" date="2018-11" db="EMBL/GenBank/DDBJ databases">
        <authorList>
            <consortium name="Pathogen Informatics"/>
        </authorList>
    </citation>
    <scope>NUCLEOTIDE SEQUENCE</scope>
</reference>
<gene>
    <name evidence="2" type="ORF">PXEA_LOCUS37283</name>
</gene>